<comment type="subunit">
    <text evidence="2">Monomer.</text>
</comment>
<keyword evidence="9" id="KW-1185">Reference proteome</keyword>
<proteinExistence type="predicted"/>
<keyword evidence="5" id="KW-0862">Zinc</keyword>
<evidence type="ECO:0000313" key="8">
    <source>
        <dbReference type="EMBL" id="KAK3598976.1"/>
    </source>
</evidence>
<sequence>MACLAVQKEKLHVPSLNEVAKVLQDGVSRNFASVSVNVVDCPDLTQDPFYLSSAGLCGSPRLADIGGPPYLLPLVQRGKIYSFPTIAELVELPNAFMIGAGAGPAHLLGVNTELINNIKLSETPVNNAHTAKVDTENGGCILEMLTSHEFCLMGNFLCSDGHPGKVLEVKASQRTGEENFMSCLRKTLNSYYGTKPVGLGGVFLLEKGKAKIHIMPDFSKTPLNSEEAVHNWLKFYEMDSTLICLGELVSHDPGLDLRVEHFHCFSQHGQGGHYHYDTTPNDVQYRGYFVLPEYIYRIDSPKETNQLGR</sequence>
<evidence type="ECO:0000256" key="6">
    <source>
        <dbReference type="ARBA" id="ARBA00023242"/>
    </source>
</evidence>
<keyword evidence="6" id="KW-0539">Nucleus</keyword>
<dbReference type="SMART" id="SM01168">
    <property type="entry name" value="DUF1907"/>
    <property type="match status" value="1"/>
</dbReference>
<evidence type="ECO:0000313" key="9">
    <source>
        <dbReference type="Proteomes" id="UP001195483"/>
    </source>
</evidence>
<dbReference type="SUPFAM" id="SSF117856">
    <property type="entry name" value="AF0104/ALDC/Ptd012-like"/>
    <property type="match status" value="1"/>
</dbReference>
<feature type="domain" description="DUF1907" evidence="7">
    <location>
        <begin position="22"/>
        <end position="298"/>
    </location>
</feature>
<dbReference type="GO" id="GO:0016788">
    <property type="term" value="F:hydrolase activity, acting on ester bonds"/>
    <property type="evidence" value="ECO:0007669"/>
    <property type="project" value="TreeGrafter"/>
</dbReference>
<dbReference type="Proteomes" id="UP001195483">
    <property type="component" value="Unassembled WGS sequence"/>
</dbReference>
<reference evidence="8" key="2">
    <citation type="journal article" date="2021" name="Genome Biol. Evol.">
        <title>Developing a high-quality reference genome for a parasitic bivalve with doubly uniparental inheritance (Bivalvia: Unionida).</title>
        <authorList>
            <person name="Smith C.H."/>
        </authorList>
    </citation>
    <scope>NUCLEOTIDE SEQUENCE</scope>
    <source>
        <strain evidence="8">CHS0354</strain>
        <tissue evidence="8">Mantle</tissue>
    </source>
</reference>
<reference evidence="8" key="3">
    <citation type="submission" date="2023-05" db="EMBL/GenBank/DDBJ databases">
        <authorList>
            <person name="Smith C.H."/>
        </authorList>
    </citation>
    <scope>NUCLEOTIDE SEQUENCE</scope>
    <source>
        <strain evidence="8">CHS0354</strain>
        <tissue evidence="8">Mantle</tissue>
    </source>
</reference>
<protein>
    <recommendedName>
        <fullName evidence="7">DUF1907 domain-containing protein</fullName>
    </recommendedName>
</protein>
<dbReference type="CDD" id="cd17298">
    <property type="entry name" value="DUF1907"/>
    <property type="match status" value="1"/>
</dbReference>
<dbReference type="Pfam" id="PF08925">
    <property type="entry name" value="DUF1907"/>
    <property type="match status" value="1"/>
</dbReference>
<evidence type="ECO:0000256" key="3">
    <source>
        <dbReference type="ARBA" id="ARBA00022723"/>
    </source>
</evidence>
<dbReference type="InterPro" id="IPR015021">
    <property type="entry name" value="C11orf54_DUF1907"/>
</dbReference>
<gene>
    <name evidence="8" type="ORF">CHS0354_024651</name>
</gene>
<organism evidence="8 9">
    <name type="scientific">Potamilus streckersoni</name>
    <dbReference type="NCBI Taxonomy" id="2493646"/>
    <lineage>
        <taxon>Eukaryota</taxon>
        <taxon>Metazoa</taxon>
        <taxon>Spiralia</taxon>
        <taxon>Lophotrochozoa</taxon>
        <taxon>Mollusca</taxon>
        <taxon>Bivalvia</taxon>
        <taxon>Autobranchia</taxon>
        <taxon>Heteroconchia</taxon>
        <taxon>Palaeoheterodonta</taxon>
        <taxon>Unionida</taxon>
        <taxon>Unionoidea</taxon>
        <taxon>Unionidae</taxon>
        <taxon>Ambleminae</taxon>
        <taxon>Lampsilini</taxon>
        <taxon>Potamilus</taxon>
    </lineage>
</organism>
<keyword evidence="3" id="KW-0479">Metal-binding</keyword>
<reference evidence="8" key="1">
    <citation type="journal article" date="2021" name="Genome Biol. Evol.">
        <title>A High-Quality Reference Genome for a Parasitic Bivalve with Doubly Uniparental Inheritance (Bivalvia: Unionida).</title>
        <authorList>
            <person name="Smith C.H."/>
        </authorList>
    </citation>
    <scope>NUCLEOTIDE SEQUENCE</scope>
    <source>
        <strain evidence="8">CHS0354</strain>
    </source>
</reference>
<accession>A0AAE0SW28</accession>
<comment type="caution">
    <text evidence="8">The sequence shown here is derived from an EMBL/GenBank/DDBJ whole genome shotgun (WGS) entry which is preliminary data.</text>
</comment>
<comment type="subcellular location">
    <subcellularLocation>
        <location evidence="1">Nucleus</location>
    </subcellularLocation>
</comment>
<name>A0AAE0SW28_9BIVA</name>
<evidence type="ECO:0000259" key="7">
    <source>
        <dbReference type="SMART" id="SM01168"/>
    </source>
</evidence>
<evidence type="ECO:0000256" key="2">
    <source>
        <dbReference type="ARBA" id="ARBA00011245"/>
    </source>
</evidence>
<evidence type="ECO:0000256" key="4">
    <source>
        <dbReference type="ARBA" id="ARBA00022801"/>
    </source>
</evidence>
<dbReference type="GO" id="GO:0005634">
    <property type="term" value="C:nucleus"/>
    <property type="evidence" value="ECO:0007669"/>
    <property type="project" value="UniProtKB-SubCell"/>
</dbReference>
<keyword evidence="4" id="KW-0378">Hydrolase</keyword>
<dbReference type="GO" id="GO:0008270">
    <property type="term" value="F:zinc ion binding"/>
    <property type="evidence" value="ECO:0007669"/>
    <property type="project" value="TreeGrafter"/>
</dbReference>
<dbReference type="EMBL" id="JAEAOA010001460">
    <property type="protein sequence ID" value="KAK3598976.1"/>
    <property type="molecule type" value="Genomic_DNA"/>
</dbReference>
<evidence type="ECO:0000256" key="1">
    <source>
        <dbReference type="ARBA" id="ARBA00004123"/>
    </source>
</evidence>
<dbReference type="PANTHER" id="PTHR13204:SF1">
    <property type="entry name" value="ESTER HYDROLASE C11ORF54"/>
    <property type="match status" value="1"/>
</dbReference>
<dbReference type="PANTHER" id="PTHR13204">
    <property type="entry name" value="PTD012 PROTEIN"/>
    <property type="match status" value="1"/>
</dbReference>
<dbReference type="AlphaFoldDB" id="A0AAE0SW28"/>
<evidence type="ECO:0000256" key="5">
    <source>
        <dbReference type="ARBA" id="ARBA00022833"/>
    </source>
</evidence>